<dbReference type="Gene3D" id="1.10.510.10">
    <property type="entry name" value="Transferase(Phosphotransferase) domain 1"/>
    <property type="match status" value="1"/>
</dbReference>
<evidence type="ECO:0000313" key="2">
    <source>
        <dbReference type="EMBL" id="KAF9449619.1"/>
    </source>
</evidence>
<dbReference type="AlphaFoldDB" id="A0A9P6C5R1"/>
<dbReference type="GO" id="GO:0007165">
    <property type="term" value="P:signal transduction"/>
    <property type="evidence" value="ECO:0007669"/>
    <property type="project" value="TreeGrafter"/>
</dbReference>
<gene>
    <name evidence="2" type="ORF">P691DRAFT_543614</name>
</gene>
<keyword evidence="3" id="KW-1185">Reference proteome</keyword>
<dbReference type="Pfam" id="PF07714">
    <property type="entry name" value="PK_Tyr_Ser-Thr"/>
    <property type="match status" value="1"/>
</dbReference>
<dbReference type="GO" id="GO:0005524">
    <property type="term" value="F:ATP binding"/>
    <property type="evidence" value="ECO:0007669"/>
    <property type="project" value="InterPro"/>
</dbReference>
<name>A0A9P6C5R1_9AGAR</name>
<dbReference type="OrthoDB" id="538607at2759"/>
<dbReference type="PANTHER" id="PTHR23257:SF969">
    <property type="entry name" value="INTEGRIN-LINKED PROTEIN KINASE"/>
    <property type="match status" value="1"/>
</dbReference>
<dbReference type="InterPro" id="IPR050167">
    <property type="entry name" value="Ser_Thr_protein_kinase"/>
</dbReference>
<keyword evidence="2" id="KW-0808">Transferase</keyword>
<dbReference type="Proteomes" id="UP000807342">
    <property type="component" value="Unassembled WGS sequence"/>
</dbReference>
<protein>
    <submittedName>
        <fullName evidence="2">Kinase-like protein</fullName>
    </submittedName>
</protein>
<reference evidence="2" key="1">
    <citation type="submission" date="2020-11" db="EMBL/GenBank/DDBJ databases">
        <authorList>
            <consortium name="DOE Joint Genome Institute"/>
            <person name="Ahrendt S."/>
            <person name="Riley R."/>
            <person name="Andreopoulos W."/>
            <person name="Labutti K."/>
            <person name="Pangilinan J."/>
            <person name="Ruiz-Duenas F.J."/>
            <person name="Barrasa J.M."/>
            <person name="Sanchez-Garcia M."/>
            <person name="Camarero S."/>
            <person name="Miyauchi S."/>
            <person name="Serrano A."/>
            <person name="Linde D."/>
            <person name="Babiker R."/>
            <person name="Drula E."/>
            <person name="Ayuso-Fernandez I."/>
            <person name="Pacheco R."/>
            <person name="Padilla G."/>
            <person name="Ferreira P."/>
            <person name="Barriuso J."/>
            <person name="Kellner H."/>
            <person name="Castanera R."/>
            <person name="Alfaro M."/>
            <person name="Ramirez L."/>
            <person name="Pisabarro A.G."/>
            <person name="Kuo A."/>
            <person name="Tritt A."/>
            <person name="Lipzen A."/>
            <person name="He G."/>
            <person name="Yan M."/>
            <person name="Ng V."/>
            <person name="Cullen D."/>
            <person name="Martin F."/>
            <person name="Rosso M.-N."/>
            <person name="Henrissat B."/>
            <person name="Hibbett D."/>
            <person name="Martinez A.T."/>
            <person name="Grigoriev I.V."/>
        </authorList>
    </citation>
    <scope>NUCLEOTIDE SEQUENCE</scope>
    <source>
        <strain evidence="2">MF-IS2</strain>
    </source>
</reference>
<evidence type="ECO:0000313" key="3">
    <source>
        <dbReference type="Proteomes" id="UP000807342"/>
    </source>
</evidence>
<dbReference type="PROSITE" id="PS00108">
    <property type="entry name" value="PROTEIN_KINASE_ST"/>
    <property type="match status" value="1"/>
</dbReference>
<dbReference type="PANTHER" id="PTHR23257">
    <property type="entry name" value="SERINE-THREONINE PROTEIN KINASE"/>
    <property type="match status" value="1"/>
</dbReference>
<dbReference type="InterPro" id="IPR011009">
    <property type="entry name" value="Kinase-like_dom_sf"/>
</dbReference>
<dbReference type="InterPro" id="IPR008271">
    <property type="entry name" value="Ser/Thr_kinase_AS"/>
</dbReference>
<dbReference type="GO" id="GO:0005737">
    <property type="term" value="C:cytoplasm"/>
    <property type="evidence" value="ECO:0007669"/>
    <property type="project" value="TreeGrafter"/>
</dbReference>
<dbReference type="GO" id="GO:0004672">
    <property type="term" value="F:protein kinase activity"/>
    <property type="evidence" value="ECO:0007669"/>
    <property type="project" value="InterPro"/>
</dbReference>
<dbReference type="InterPro" id="IPR001245">
    <property type="entry name" value="Ser-Thr/Tyr_kinase_cat_dom"/>
</dbReference>
<sequence length="289" mass="33452">MQDSRFRHVYAHHHDKSGVEIQDPYFSTTRHTNIHIARWNGTTVALKDWRPSKKLEDEPLEEVLKEFSRQLDKWKAVSSHRNILGFHGLVDDQKQIPMLIMPQMKWNILQFSRQHPHADKLVLMHQLSSALRYLHSQQPPIVHGDVKGTNIFISGGHQLLLSDIGMTTPFLNPEVSAEWNLSENCRWQAPELLIQDNGSALRTPCDVWSFGMTALHVFTGNKPFDHIHVTPTVLMNITAGAIPQRPAMEVIDDDLWEILQNCWKFDPSMRPSMDSILPWIRLVREKQRT</sequence>
<dbReference type="InterPro" id="IPR000719">
    <property type="entry name" value="Prot_kinase_dom"/>
</dbReference>
<feature type="domain" description="Protein kinase" evidence="1">
    <location>
        <begin position="1"/>
        <end position="280"/>
    </location>
</feature>
<proteinExistence type="predicted"/>
<dbReference type="PIRSF" id="PIRSF000654">
    <property type="entry name" value="Integrin-linked_kinase"/>
    <property type="match status" value="1"/>
</dbReference>
<keyword evidence="2" id="KW-0418">Kinase</keyword>
<dbReference type="SUPFAM" id="SSF56112">
    <property type="entry name" value="Protein kinase-like (PK-like)"/>
    <property type="match status" value="1"/>
</dbReference>
<comment type="caution">
    <text evidence="2">The sequence shown here is derived from an EMBL/GenBank/DDBJ whole genome shotgun (WGS) entry which is preliminary data.</text>
</comment>
<dbReference type="SMART" id="SM00220">
    <property type="entry name" value="S_TKc"/>
    <property type="match status" value="1"/>
</dbReference>
<dbReference type="PROSITE" id="PS50011">
    <property type="entry name" value="PROTEIN_KINASE_DOM"/>
    <property type="match status" value="1"/>
</dbReference>
<accession>A0A9P6C5R1</accession>
<organism evidence="2 3">
    <name type="scientific">Macrolepiota fuliginosa MF-IS2</name>
    <dbReference type="NCBI Taxonomy" id="1400762"/>
    <lineage>
        <taxon>Eukaryota</taxon>
        <taxon>Fungi</taxon>
        <taxon>Dikarya</taxon>
        <taxon>Basidiomycota</taxon>
        <taxon>Agaricomycotina</taxon>
        <taxon>Agaricomycetes</taxon>
        <taxon>Agaricomycetidae</taxon>
        <taxon>Agaricales</taxon>
        <taxon>Agaricineae</taxon>
        <taxon>Agaricaceae</taxon>
        <taxon>Macrolepiota</taxon>
    </lineage>
</organism>
<dbReference type="EMBL" id="MU151125">
    <property type="protein sequence ID" value="KAF9449619.1"/>
    <property type="molecule type" value="Genomic_DNA"/>
</dbReference>
<evidence type="ECO:0000259" key="1">
    <source>
        <dbReference type="PROSITE" id="PS50011"/>
    </source>
</evidence>